<evidence type="ECO:0000313" key="5">
    <source>
        <dbReference type="EMBL" id="GAA1751770.1"/>
    </source>
</evidence>
<evidence type="ECO:0000256" key="3">
    <source>
        <dbReference type="SAM" id="MobiDB-lite"/>
    </source>
</evidence>
<sequence>MAGGLTGPAGMTPEEHSRDLREHGVPEELHAHFPGHGMGGLARAMGIRFTELTPGRSVATMPVEPNTQPGGILHGGAHCVLAETLASTAASVHAGPGRYAVGVDVNATHQRGVASGTVTGTCTALHLGATLTVHEVVMTDDRGRRLSTARVTNLVRERGTGH</sequence>
<proteinExistence type="inferred from homology"/>
<dbReference type="Gene3D" id="3.10.129.10">
    <property type="entry name" value="Hotdog Thioesterase"/>
    <property type="match status" value="1"/>
</dbReference>
<evidence type="ECO:0000313" key="6">
    <source>
        <dbReference type="Proteomes" id="UP001501204"/>
    </source>
</evidence>
<feature type="region of interest" description="Disordered" evidence="3">
    <location>
        <begin position="1"/>
        <end position="22"/>
    </location>
</feature>
<dbReference type="Proteomes" id="UP001501204">
    <property type="component" value="Unassembled WGS sequence"/>
</dbReference>
<feature type="domain" description="Thioesterase" evidence="4">
    <location>
        <begin position="70"/>
        <end position="145"/>
    </location>
</feature>
<dbReference type="InterPro" id="IPR003736">
    <property type="entry name" value="PAAI_dom"/>
</dbReference>
<organism evidence="5 6">
    <name type="scientific">Kocuria aegyptia</name>
    <dbReference type="NCBI Taxonomy" id="330943"/>
    <lineage>
        <taxon>Bacteria</taxon>
        <taxon>Bacillati</taxon>
        <taxon>Actinomycetota</taxon>
        <taxon>Actinomycetes</taxon>
        <taxon>Micrococcales</taxon>
        <taxon>Micrococcaceae</taxon>
        <taxon>Kocuria</taxon>
    </lineage>
</organism>
<comment type="caution">
    <text evidence="5">The sequence shown here is derived from an EMBL/GenBank/DDBJ whole genome shotgun (WGS) entry which is preliminary data.</text>
</comment>
<dbReference type="PANTHER" id="PTHR43240">
    <property type="entry name" value="1,4-DIHYDROXY-2-NAPHTHOYL-COA THIOESTERASE 1"/>
    <property type="match status" value="1"/>
</dbReference>
<dbReference type="NCBIfam" id="TIGR00369">
    <property type="entry name" value="unchar_dom_1"/>
    <property type="match status" value="1"/>
</dbReference>
<comment type="similarity">
    <text evidence="1">Belongs to the thioesterase PaaI family.</text>
</comment>
<keyword evidence="2" id="KW-0378">Hydrolase</keyword>
<dbReference type="Pfam" id="PF03061">
    <property type="entry name" value="4HBT"/>
    <property type="match status" value="1"/>
</dbReference>
<dbReference type="InterPro" id="IPR029069">
    <property type="entry name" value="HotDog_dom_sf"/>
</dbReference>
<accession>A0ABP4WHK2</accession>
<dbReference type="EMBL" id="BAAAOA010000010">
    <property type="protein sequence ID" value="GAA1751770.1"/>
    <property type="molecule type" value="Genomic_DNA"/>
</dbReference>
<dbReference type="PANTHER" id="PTHR43240:SF5">
    <property type="entry name" value="1,4-DIHYDROXY-2-NAPHTHOYL-COA THIOESTERASE 1"/>
    <property type="match status" value="1"/>
</dbReference>
<dbReference type="InterPro" id="IPR006683">
    <property type="entry name" value="Thioestr_dom"/>
</dbReference>
<feature type="compositionally biased region" description="Basic and acidic residues" evidence="3">
    <location>
        <begin position="13"/>
        <end position="22"/>
    </location>
</feature>
<evidence type="ECO:0000256" key="2">
    <source>
        <dbReference type="ARBA" id="ARBA00022801"/>
    </source>
</evidence>
<dbReference type="CDD" id="cd03443">
    <property type="entry name" value="PaaI_thioesterase"/>
    <property type="match status" value="1"/>
</dbReference>
<evidence type="ECO:0000256" key="1">
    <source>
        <dbReference type="ARBA" id="ARBA00008324"/>
    </source>
</evidence>
<protein>
    <submittedName>
        <fullName evidence="5">Hotdog fold thioesterase</fullName>
    </submittedName>
</protein>
<dbReference type="SUPFAM" id="SSF54637">
    <property type="entry name" value="Thioesterase/thiol ester dehydrase-isomerase"/>
    <property type="match status" value="1"/>
</dbReference>
<reference evidence="6" key="1">
    <citation type="journal article" date="2019" name="Int. J. Syst. Evol. Microbiol.">
        <title>The Global Catalogue of Microorganisms (GCM) 10K type strain sequencing project: providing services to taxonomists for standard genome sequencing and annotation.</title>
        <authorList>
            <consortium name="The Broad Institute Genomics Platform"/>
            <consortium name="The Broad Institute Genome Sequencing Center for Infectious Disease"/>
            <person name="Wu L."/>
            <person name="Ma J."/>
        </authorList>
    </citation>
    <scope>NUCLEOTIDE SEQUENCE [LARGE SCALE GENOMIC DNA]</scope>
    <source>
        <strain evidence="6">JCM 14735</strain>
    </source>
</reference>
<evidence type="ECO:0000259" key="4">
    <source>
        <dbReference type="Pfam" id="PF03061"/>
    </source>
</evidence>
<gene>
    <name evidence="5" type="ORF">GCM10009767_08460</name>
</gene>
<name>A0ABP4WHK2_9MICC</name>
<keyword evidence="6" id="KW-1185">Reference proteome</keyword>